<keyword evidence="1" id="KW-0812">Transmembrane</keyword>
<reference evidence="2" key="1">
    <citation type="submission" date="2019-08" db="EMBL/GenBank/DDBJ databases">
        <authorList>
            <person name="Kucharzyk K."/>
            <person name="Murdoch R.W."/>
            <person name="Higgins S."/>
            <person name="Loffler F."/>
        </authorList>
    </citation>
    <scope>NUCLEOTIDE SEQUENCE</scope>
</reference>
<dbReference type="EMBL" id="VSSQ01005217">
    <property type="protein sequence ID" value="MPM28300.1"/>
    <property type="molecule type" value="Genomic_DNA"/>
</dbReference>
<protein>
    <submittedName>
        <fullName evidence="2">Uncharacterized protein</fullName>
    </submittedName>
</protein>
<organism evidence="2">
    <name type="scientific">bioreactor metagenome</name>
    <dbReference type="NCBI Taxonomy" id="1076179"/>
    <lineage>
        <taxon>unclassified sequences</taxon>
        <taxon>metagenomes</taxon>
        <taxon>ecological metagenomes</taxon>
    </lineage>
</organism>
<feature type="transmembrane region" description="Helical" evidence="1">
    <location>
        <begin position="21"/>
        <end position="40"/>
    </location>
</feature>
<evidence type="ECO:0000256" key="1">
    <source>
        <dbReference type="SAM" id="Phobius"/>
    </source>
</evidence>
<accession>A0A644YIU5</accession>
<sequence length="45" mass="5200">MKNFDFPYLITVQMIHNNDSMGYRILTLPGFGPGSVLYVFRVYSP</sequence>
<dbReference type="AlphaFoldDB" id="A0A644YIU5"/>
<evidence type="ECO:0000313" key="2">
    <source>
        <dbReference type="EMBL" id="MPM28300.1"/>
    </source>
</evidence>
<proteinExistence type="predicted"/>
<keyword evidence="1" id="KW-0472">Membrane</keyword>
<name>A0A644YIU5_9ZZZZ</name>
<gene>
    <name evidence="2" type="ORF">SDC9_74821</name>
</gene>
<keyword evidence="1" id="KW-1133">Transmembrane helix</keyword>
<comment type="caution">
    <text evidence="2">The sequence shown here is derived from an EMBL/GenBank/DDBJ whole genome shotgun (WGS) entry which is preliminary data.</text>
</comment>